<protein>
    <submittedName>
        <fullName evidence="2">Phospholipid methyltransferase</fullName>
    </submittedName>
</protein>
<dbReference type="Gene3D" id="3.40.50.150">
    <property type="entry name" value="Vaccinia Virus protein VP39"/>
    <property type="match status" value="1"/>
</dbReference>
<evidence type="ECO:0000259" key="1">
    <source>
        <dbReference type="Pfam" id="PF08241"/>
    </source>
</evidence>
<proteinExistence type="predicted"/>
<organism evidence="2 3">
    <name type="scientific">SAR92 bacterium BACL26 MAG-121220-bin70</name>
    <dbReference type="NCBI Taxonomy" id="1655626"/>
    <lineage>
        <taxon>Bacteria</taxon>
        <taxon>Pseudomonadati</taxon>
        <taxon>Pseudomonadota</taxon>
        <taxon>Gammaproteobacteria</taxon>
        <taxon>Cellvibrionales</taxon>
        <taxon>Porticoccaceae</taxon>
        <taxon>SAR92 clade</taxon>
    </lineage>
</organism>
<dbReference type="EMBL" id="LICA01000048">
    <property type="protein sequence ID" value="KRO96637.1"/>
    <property type="molecule type" value="Genomic_DNA"/>
</dbReference>
<dbReference type="InterPro" id="IPR029063">
    <property type="entry name" value="SAM-dependent_MTases_sf"/>
</dbReference>
<dbReference type="InterPro" id="IPR052356">
    <property type="entry name" value="Thiol_S-MT"/>
</dbReference>
<dbReference type="GO" id="GO:0032259">
    <property type="term" value="P:methylation"/>
    <property type="evidence" value="ECO:0007669"/>
    <property type="project" value="UniProtKB-KW"/>
</dbReference>
<feature type="domain" description="Methyltransferase type 11" evidence="1">
    <location>
        <begin position="38"/>
        <end position="134"/>
    </location>
</feature>
<accession>A0A0R2UHJ8</accession>
<dbReference type="PANTHER" id="PTHR45036">
    <property type="entry name" value="METHYLTRANSFERASE LIKE 7B"/>
    <property type="match status" value="1"/>
</dbReference>
<reference evidence="2 3" key="1">
    <citation type="submission" date="2015-10" db="EMBL/GenBank/DDBJ databases">
        <title>Metagenome-Assembled Genomes uncover a global brackish microbiome.</title>
        <authorList>
            <person name="Hugerth L.W."/>
            <person name="Larsson J."/>
            <person name="Alneberg J."/>
            <person name="Lindh M.V."/>
            <person name="Legrand C."/>
            <person name="Pinhassi J."/>
            <person name="Andersson A.F."/>
        </authorList>
    </citation>
    <scope>NUCLEOTIDE SEQUENCE [LARGE SCALE GENOMIC DNA]</scope>
    <source>
        <strain evidence="2">BACL26 MAG-121220-bin70</strain>
    </source>
</reference>
<dbReference type="Pfam" id="PF08241">
    <property type="entry name" value="Methyltransf_11"/>
    <property type="match status" value="1"/>
</dbReference>
<dbReference type="GO" id="GO:0008757">
    <property type="term" value="F:S-adenosylmethionine-dependent methyltransferase activity"/>
    <property type="evidence" value="ECO:0007669"/>
    <property type="project" value="InterPro"/>
</dbReference>
<name>A0A0R2UHJ8_9GAMM</name>
<dbReference type="Proteomes" id="UP000051213">
    <property type="component" value="Unassembled WGS sequence"/>
</dbReference>
<dbReference type="PANTHER" id="PTHR45036:SF1">
    <property type="entry name" value="METHYLTRANSFERASE LIKE 7A"/>
    <property type="match status" value="1"/>
</dbReference>
<comment type="caution">
    <text evidence="2">The sequence shown here is derived from an EMBL/GenBank/DDBJ whole genome shotgun (WGS) entry which is preliminary data.</text>
</comment>
<keyword evidence="2" id="KW-0808">Transferase</keyword>
<dbReference type="CDD" id="cd02440">
    <property type="entry name" value="AdoMet_MTases"/>
    <property type="match status" value="1"/>
</dbReference>
<gene>
    <name evidence="2" type="ORF">ABS24_08735</name>
</gene>
<dbReference type="AlphaFoldDB" id="A0A0R2UHJ8"/>
<dbReference type="InterPro" id="IPR013216">
    <property type="entry name" value="Methyltransf_11"/>
</dbReference>
<dbReference type="SUPFAM" id="SSF53335">
    <property type="entry name" value="S-adenosyl-L-methionine-dependent methyltransferases"/>
    <property type="match status" value="1"/>
</dbReference>
<sequence length="206" mass="22673">MSLYDKYILPIFLNCACGSKPINYQREKVVPQASGIILEVGIGSGLNIPFYDRAKVEKIIGLDPSAELNAMAKKVADKHNLPVDFMLSGAENMALPDNHVDTVLVTYTMCTIPDALSANKEMLRVLKPGGRLIFCEHGLAPDAKVSKWQSRIDPLWGKIAGGCHLNRDIPELIRSSGFQIQTMDEMYLPSTPKFAGYNYWGVAVAS</sequence>
<evidence type="ECO:0000313" key="3">
    <source>
        <dbReference type="Proteomes" id="UP000051213"/>
    </source>
</evidence>
<keyword evidence="2" id="KW-0489">Methyltransferase</keyword>
<evidence type="ECO:0000313" key="2">
    <source>
        <dbReference type="EMBL" id="KRO96637.1"/>
    </source>
</evidence>